<dbReference type="GO" id="GO:0009247">
    <property type="term" value="P:glycolipid biosynthetic process"/>
    <property type="evidence" value="ECO:0007669"/>
    <property type="project" value="TreeGrafter"/>
</dbReference>
<dbReference type="Pfam" id="PF01040">
    <property type="entry name" value="UbiA"/>
    <property type="match status" value="1"/>
</dbReference>
<dbReference type="AlphaFoldDB" id="A0AB35T3Z2"/>
<dbReference type="InterPro" id="IPR044878">
    <property type="entry name" value="UbiA_sf"/>
</dbReference>
<feature type="transmembrane region" description="Helical" evidence="5">
    <location>
        <begin position="164"/>
        <end position="181"/>
    </location>
</feature>
<gene>
    <name evidence="6" type="ORF">SIL72_10390</name>
</gene>
<reference evidence="6" key="1">
    <citation type="submission" date="2023-11" db="EMBL/GenBank/DDBJ databases">
        <title>MicrobeMod: A computational toolkit for identifying prokaryotic methylation and restriction-modification with nanopore sequencing.</title>
        <authorList>
            <person name="Crits-Christoph A."/>
            <person name="Kang S.C."/>
            <person name="Lee H."/>
            <person name="Ostrov N."/>
        </authorList>
    </citation>
    <scope>NUCLEOTIDE SEQUENCE</scope>
    <source>
        <strain evidence="6">ATCC 51242</strain>
    </source>
</reference>
<dbReference type="InterPro" id="IPR000537">
    <property type="entry name" value="UbiA_prenyltransferase"/>
</dbReference>
<dbReference type="InterPro" id="IPR039653">
    <property type="entry name" value="Prenyltransferase"/>
</dbReference>
<evidence type="ECO:0000256" key="5">
    <source>
        <dbReference type="SAM" id="Phobius"/>
    </source>
</evidence>
<evidence type="ECO:0000256" key="1">
    <source>
        <dbReference type="ARBA" id="ARBA00004141"/>
    </source>
</evidence>
<dbReference type="GO" id="GO:0005886">
    <property type="term" value="C:plasma membrane"/>
    <property type="evidence" value="ECO:0007669"/>
    <property type="project" value="TreeGrafter"/>
</dbReference>
<keyword evidence="3 5" id="KW-1133">Transmembrane helix</keyword>
<sequence length="292" mass="31515">MEARGSLSVVGALFKLSRPRQWTKNGFVLAGLIFSGEALVASSVLAAFATFVAFCALSSSVYAFNDALDAEEDRKHPEKRNRPVASGLVSPPAALVFALGLAAAGIAVCFVVNVLVGLTAVTYLLLQVVYTLYLKHMVILDVMSISGGFVLRATAGVAAVGSPVSPWLIICTGLLTLFLGFSKRRHELAALGDGAVTHRKNLQEYTVPLLDEMMNIMLAATIIAYSIYTLFGEHSEYMMATIPFVVYGVFRYMLLVHRDTGGNPDTLLLQDRPLQVSIALFLVVAMAVIYFV</sequence>
<dbReference type="Gene3D" id="1.10.357.140">
    <property type="entry name" value="UbiA prenyltransferase"/>
    <property type="match status" value="1"/>
</dbReference>
<dbReference type="CDD" id="cd13963">
    <property type="entry name" value="PT_UbiA_2"/>
    <property type="match status" value="1"/>
</dbReference>
<evidence type="ECO:0000256" key="3">
    <source>
        <dbReference type="ARBA" id="ARBA00022989"/>
    </source>
</evidence>
<keyword evidence="6" id="KW-0328">Glycosyltransferase</keyword>
<dbReference type="GO" id="GO:0016765">
    <property type="term" value="F:transferase activity, transferring alkyl or aryl (other than methyl) groups"/>
    <property type="evidence" value="ECO:0007669"/>
    <property type="project" value="InterPro"/>
</dbReference>
<feature type="transmembrane region" description="Helical" evidence="5">
    <location>
        <begin position="237"/>
        <end position="254"/>
    </location>
</feature>
<evidence type="ECO:0000313" key="7">
    <source>
        <dbReference type="Proteomes" id="UP001281130"/>
    </source>
</evidence>
<keyword evidence="2 5" id="KW-0812">Transmembrane</keyword>
<comment type="subcellular location">
    <subcellularLocation>
        <location evidence="1">Membrane</location>
        <topology evidence="1">Multi-pass membrane protein</topology>
    </subcellularLocation>
</comment>
<feature type="transmembrane region" description="Helical" evidence="5">
    <location>
        <begin position="93"/>
        <end position="126"/>
    </location>
</feature>
<dbReference type="Proteomes" id="UP001281130">
    <property type="component" value="Unassembled WGS sequence"/>
</dbReference>
<feature type="transmembrane region" description="Helical" evidence="5">
    <location>
        <begin position="27"/>
        <end position="54"/>
    </location>
</feature>
<evidence type="ECO:0000313" key="6">
    <source>
        <dbReference type="EMBL" id="MDX5894434.1"/>
    </source>
</evidence>
<dbReference type="EMBL" id="JAWXXX010000001">
    <property type="protein sequence ID" value="MDX5894434.1"/>
    <property type="molecule type" value="Genomic_DNA"/>
</dbReference>
<organism evidence="6 7">
    <name type="scientific">Rubrobacter radiotolerans</name>
    <name type="common">Arthrobacter radiotolerans</name>
    <dbReference type="NCBI Taxonomy" id="42256"/>
    <lineage>
        <taxon>Bacteria</taxon>
        <taxon>Bacillati</taxon>
        <taxon>Actinomycetota</taxon>
        <taxon>Rubrobacteria</taxon>
        <taxon>Rubrobacterales</taxon>
        <taxon>Rubrobacteraceae</taxon>
        <taxon>Rubrobacter</taxon>
    </lineage>
</organism>
<dbReference type="NCBIfam" id="NF008978">
    <property type="entry name" value="PRK12324.1-4"/>
    <property type="match status" value="1"/>
</dbReference>
<name>A0AB35T3Z2_RUBRA</name>
<proteinExistence type="predicted"/>
<dbReference type="PANTHER" id="PTHR11048:SF5">
    <property type="entry name" value="DECAPRENYL-PHOSPHATE PHOSPHORIBOSYLTRANSFERASE"/>
    <property type="match status" value="1"/>
</dbReference>
<dbReference type="EC" id="2.4.2.45" evidence="6"/>
<dbReference type="RefSeq" id="WP_159449918.1">
    <property type="nucleotide sequence ID" value="NZ_CP007514.1"/>
</dbReference>
<dbReference type="GO" id="GO:0016757">
    <property type="term" value="F:glycosyltransferase activity"/>
    <property type="evidence" value="ECO:0007669"/>
    <property type="project" value="UniProtKB-KW"/>
</dbReference>
<dbReference type="PANTHER" id="PTHR11048">
    <property type="entry name" value="PRENYLTRANSFERASES"/>
    <property type="match status" value="1"/>
</dbReference>
<protein>
    <submittedName>
        <fullName evidence="6">Decaprenyl-phosphate phosphoribosyltransferase</fullName>
        <ecNumber evidence="6">2.4.2.45</ecNumber>
    </submittedName>
</protein>
<feature type="transmembrane region" description="Helical" evidence="5">
    <location>
        <begin position="274"/>
        <end position="291"/>
    </location>
</feature>
<evidence type="ECO:0000256" key="4">
    <source>
        <dbReference type="ARBA" id="ARBA00023136"/>
    </source>
</evidence>
<evidence type="ECO:0000256" key="2">
    <source>
        <dbReference type="ARBA" id="ARBA00022692"/>
    </source>
</evidence>
<keyword evidence="4 5" id="KW-0472">Membrane</keyword>
<keyword evidence="6" id="KW-0808">Transferase</keyword>
<feature type="transmembrane region" description="Helical" evidence="5">
    <location>
        <begin position="209"/>
        <end position="231"/>
    </location>
</feature>
<dbReference type="NCBIfam" id="NF008977">
    <property type="entry name" value="PRK12324.1-2"/>
    <property type="match status" value="1"/>
</dbReference>
<comment type="caution">
    <text evidence="6">The sequence shown here is derived from an EMBL/GenBank/DDBJ whole genome shotgun (WGS) entry which is preliminary data.</text>
</comment>
<accession>A0AB35T3Z2</accession>